<sequence length="141" mass="16621">RYISTDKTGRNEDNTTMLVVKQGFEPLSFKAHFGVWDDDLWNNEMSYEQLRDLISVKVDLATTTPEPIQTVQNLVQEFDKLYSIDVLRLPTEELPFGIDPVNKERHLSDTDFQQVFNMTRENFTKLPKWRQLDHKKRAGLF</sequence>
<organism evidence="1 2">
    <name type="scientific">Panagrolaimus sp. JU765</name>
    <dbReference type="NCBI Taxonomy" id="591449"/>
    <lineage>
        <taxon>Eukaryota</taxon>
        <taxon>Metazoa</taxon>
        <taxon>Ecdysozoa</taxon>
        <taxon>Nematoda</taxon>
        <taxon>Chromadorea</taxon>
        <taxon>Rhabditida</taxon>
        <taxon>Tylenchina</taxon>
        <taxon>Panagrolaimomorpha</taxon>
        <taxon>Panagrolaimoidea</taxon>
        <taxon>Panagrolaimidae</taxon>
        <taxon>Panagrolaimus</taxon>
    </lineage>
</organism>
<accession>A0AC34PZ92</accession>
<protein>
    <submittedName>
        <fullName evidence="2">HP domain-containing protein</fullName>
    </submittedName>
</protein>
<evidence type="ECO:0000313" key="1">
    <source>
        <dbReference type="Proteomes" id="UP000887576"/>
    </source>
</evidence>
<reference evidence="2" key="1">
    <citation type="submission" date="2022-11" db="UniProtKB">
        <authorList>
            <consortium name="WormBaseParasite"/>
        </authorList>
    </citation>
    <scope>IDENTIFICATION</scope>
</reference>
<name>A0AC34PZ92_9BILA</name>
<dbReference type="Proteomes" id="UP000887576">
    <property type="component" value="Unplaced"/>
</dbReference>
<evidence type="ECO:0000313" key="2">
    <source>
        <dbReference type="WBParaSite" id="JU765_v2.g11444.t1"/>
    </source>
</evidence>
<proteinExistence type="predicted"/>
<dbReference type="WBParaSite" id="JU765_v2.g11444.t1">
    <property type="protein sequence ID" value="JU765_v2.g11444.t1"/>
    <property type="gene ID" value="JU765_v2.g11444"/>
</dbReference>